<feature type="domain" description="HYR" evidence="2">
    <location>
        <begin position="462"/>
        <end position="546"/>
    </location>
</feature>
<dbReference type="AlphaFoldDB" id="A0AA42CA70"/>
<evidence type="ECO:0000313" key="3">
    <source>
        <dbReference type="EMBL" id="MCW0484981.1"/>
    </source>
</evidence>
<dbReference type="EMBL" id="JAPAAF010000071">
    <property type="protein sequence ID" value="MCW0484981.1"/>
    <property type="molecule type" value="Genomic_DNA"/>
</dbReference>
<dbReference type="InterPro" id="IPR026341">
    <property type="entry name" value="T9SS_type_B"/>
</dbReference>
<keyword evidence="4" id="KW-1185">Reference proteome</keyword>
<accession>A0AA42CA70</accession>
<dbReference type="PANTHER" id="PTHR24273:SF32">
    <property type="entry name" value="HYALIN"/>
    <property type="match status" value="1"/>
</dbReference>
<dbReference type="InterPro" id="IPR013783">
    <property type="entry name" value="Ig-like_fold"/>
</dbReference>
<dbReference type="Gene3D" id="2.60.40.10">
    <property type="entry name" value="Immunoglobulins"/>
    <property type="match status" value="1"/>
</dbReference>
<evidence type="ECO:0000256" key="1">
    <source>
        <dbReference type="ARBA" id="ARBA00022737"/>
    </source>
</evidence>
<reference evidence="3" key="1">
    <citation type="submission" date="2022-10" db="EMBL/GenBank/DDBJ databases">
        <title>Gaoshiqiia sediminis gen. nov., sp. nov., isolated from coastal sediment.</title>
        <authorList>
            <person name="Yu W.X."/>
            <person name="Mu D.S."/>
            <person name="Du J.Z."/>
            <person name="Liang Y.Q."/>
        </authorList>
    </citation>
    <scope>NUCLEOTIDE SEQUENCE</scope>
    <source>
        <strain evidence="3">A06</strain>
    </source>
</reference>
<organism evidence="3 4">
    <name type="scientific">Gaoshiqia sediminis</name>
    <dbReference type="NCBI Taxonomy" id="2986998"/>
    <lineage>
        <taxon>Bacteria</taxon>
        <taxon>Pseudomonadati</taxon>
        <taxon>Bacteroidota</taxon>
        <taxon>Bacteroidia</taxon>
        <taxon>Marinilabiliales</taxon>
        <taxon>Prolixibacteraceae</taxon>
        <taxon>Gaoshiqia</taxon>
    </lineage>
</organism>
<keyword evidence="1" id="KW-0677">Repeat</keyword>
<sequence>VTVSASYTAPTGNCAQSITVTFTATDACGNTATETKSFTVDDKTAPAITAPAPLELTCDQSVDHSAAITAWLSSASVADNCDTDITITNDYSSYAQSCGNVITVKFNAVDDCGNAALEVESTLTFIDVTAPVITVPEELVLACDQSTDHAAAISGWLASAAASDECDQDVTISHDYTGYTQACGQVITVTFTATDDCNNASTATSSIRFTDDVAPVLTAPNPLILECEPGTDYRTIIEDWLTSASFTDNCDLELVIGNDYETYNQGCGENIPVTFTATDACGNEALPVTSTITFIDEVAPVIIAPEPLVVTCNQAVDHSDVIAAWLEEAVVSDNCDSYITVSNDFTTYTQGCGQEITVMFMAQDICGNDAEPVTSTITFTDVTAPVITFCPEDLTLEGDESTDPAATGFATAADDCDTAPVVTYADEIIDGAIAVEYTIERTWTATDACGNTVSCVQLIDIGDTTPPVIICPMQPSTIMVDWDICEASGFDLGQPIVSDNVSTLANIEVYSNKPESFPVGITTVIWTAVDEAGNTATCEQLVIVPDVYDVDVPTGFSPNGDGINDYFRISGMCLYPEARMEIFSRWGAKVYEKDRYGNTDVHGNVDAWWDGRATVNGSRDEILPAGTYYYILKLTNSEMRKGAVYINR</sequence>
<dbReference type="InterPro" id="IPR003410">
    <property type="entry name" value="HYR_dom"/>
</dbReference>
<dbReference type="Proteomes" id="UP001163821">
    <property type="component" value="Unassembled WGS sequence"/>
</dbReference>
<dbReference type="RefSeq" id="WP_282593566.1">
    <property type="nucleotide sequence ID" value="NZ_JAPAAF010000071.1"/>
</dbReference>
<evidence type="ECO:0000313" key="4">
    <source>
        <dbReference type="Proteomes" id="UP001163821"/>
    </source>
</evidence>
<dbReference type="Pfam" id="PF02494">
    <property type="entry name" value="HYR"/>
    <property type="match status" value="1"/>
</dbReference>
<protein>
    <submittedName>
        <fullName evidence="3">Gliding motility-associated C-terminal domain-containing protein</fullName>
    </submittedName>
</protein>
<gene>
    <name evidence="3" type="ORF">N2K84_19765</name>
</gene>
<evidence type="ECO:0000259" key="2">
    <source>
        <dbReference type="PROSITE" id="PS50825"/>
    </source>
</evidence>
<dbReference type="NCBIfam" id="TIGR04131">
    <property type="entry name" value="Bac_Flav_CTERM"/>
    <property type="match status" value="1"/>
</dbReference>
<name>A0AA42CA70_9BACT</name>
<dbReference type="Pfam" id="PF13585">
    <property type="entry name" value="CHU_C"/>
    <property type="match status" value="1"/>
</dbReference>
<dbReference type="PROSITE" id="PS50825">
    <property type="entry name" value="HYR"/>
    <property type="match status" value="1"/>
</dbReference>
<dbReference type="PANTHER" id="PTHR24273">
    <property type="entry name" value="FI04643P-RELATED"/>
    <property type="match status" value="1"/>
</dbReference>
<feature type="non-terminal residue" evidence="3">
    <location>
        <position position="1"/>
    </location>
</feature>
<proteinExistence type="predicted"/>
<comment type="caution">
    <text evidence="3">The sequence shown here is derived from an EMBL/GenBank/DDBJ whole genome shotgun (WGS) entry which is preliminary data.</text>
</comment>